<dbReference type="Pfam" id="PF13622">
    <property type="entry name" value="4HBT_3"/>
    <property type="match status" value="1"/>
</dbReference>
<keyword evidence="6" id="KW-1185">Reference proteome</keyword>
<evidence type="ECO:0000313" key="5">
    <source>
        <dbReference type="EMBL" id="WFD48791.1"/>
    </source>
</evidence>
<sequence length="377" mass="41620">MTSAESDFLRLIAVRKTNDPWVFEAVSLPGRAGNQQPIAYGGCAIATALNAAGQTIKAEPRFVPYSVTGHFLGPASLDERYVCEVQAVRDTRSFATRYVTVKQKIKGEMRSVLALTLDMIASKLSTREALDRAQATGKEAAKVQSLLRYQPNAKTELDNIVKLESSDEHLKRRLDSGDVDEYQIQAYNEFLGLWNKVFDTRIVLESIMTQNLFGLKECETSQDHLSIPDRRVFDWFRLFQSLPPAREGNQLTAGGPDGQLPQTTVMAHLCAVAFALDGGLAFAPISLSNEQMFKAGAASTLDFAQRYHTDVIDANKWMLREIQSVTAGWQRTFSEAQVFDQDGELVASCSQQCVLRAAPGALDDDDDDEGRGPTAKL</sequence>
<dbReference type="PANTHER" id="PTHR11066">
    <property type="entry name" value="ACYL-COA THIOESTERASE"/>
    <property type="match status" value="1"/>
</dbReference>
<dbReference type="Gene3D" id="2.40.160.210">
    <property type="entry name" value="Acyl-CoA thioesterase, double hotdog domain"/>
    <property type="match status" value="1"/>
</dbReference>
<dbReference type="Proteomes" id="UP000818624">
    <property type="component" value="Chromosome 3"/>
</dbReference>
<dbReference type="EMBL" id="CP046236">
    <property type="protein sequence ID" value="WFD48791.1"/>
    <property type="molecule type" value="Genomic_DNA"/>
</dbReference>
<comment type="similarity">
    <text evidence="1">Belongs to the C/M/P thioester hydrolase family.</text>
</comment>
<dbReference type="InterPro" id="IPR049449">
    <property type="entry name" value="TesB_ACOT8-like_N"/>
</dbReference>
<dbReference type="InterPro" id="IPR003703">
    <property type="entry name" value="Acyl_CoA_thio"/>
</dbReference>
<accession>A0ABY8ET66</accession>
<reference evidence="5 6" key="1">
    <citation type="journal article" date="2020" name="Elife">
        <title>Loss of centromere function drives karyotype evolution in closely related Malassezia species.</title>
        <authorList>
            <person name="Sankaranarayanan S.R."/>
            <person name="Ianiri G."/>
            <person name="Coelho M.A."/>
            <person name="Reza M.H."/>
            <person name="Thimmappa B.C."/>
            <person name="Ganguly P."/>
            <person name="Vadnala R.N."/>
            <person name="Sun S."/>
            <person name="Siddharthan R."/>
            <person name="Tellgren-Roth C."/>
            <person name="Dawson T.L."/>
            <person name="Heitman J."/>
            <person name="Sanyal K."/>
        </authorList>
    </citation>
    <scope>NUCLEOTIDE SEQUENCE [LARGE SCALE GENOMIC DNA]</scope>
    <source>
        <strain evidence="5">CBS14141</strain>
    </source>
</reference>
<dbReference type="InterPro" id="IPR042171">
    <property type="entry name" value="Acyl-CoA_hotdog"/>
</dbReference>
<dbReference type="CDD" id="cd03445">
    <property type="entry name" value="Thioesterase_II_repeat2"/>
    <property type="match status" value="1"/>
</dbReference>
<dbReference type="SUPFAM" id="SSF54637">
    <property type="entry name" value="Thioesterase/thiol ester dehydrase-isomerase"/>
    <property type="match status" value="2"/>
</dbReference>
<evidence type="ECO:0000256" key="1">
    <source>
        <dbReference type="ARBA" id="ARBA00006538"/>
    </source>
</evidence>
<evidence type="ECO:0000313" key="6">
    <source>
        <dbReference type="Proteomes" id="UP000818624"/>
    </source>
</evidence>
<dbReference type="InterPro" id="IPR029069">
    <property type="entry name" value="HotDog_dom_sf"/>
</dbReference>
<gene>
    <name evidence="5" type="ORF">GLX27_003462</name>
</gene>
<evidence type="ECO:0000259" key="4">
    <source>
        <dbReference type="Pfam" id="PF20789"/>
    </source>
</evidence>
<evidence type="ECO:0000256" key="2">
    <source>
        <dbReference type="ARBA" id="ARBA00022801"/>
    </source>
</evidence>
<feature type="domain" description="Acyl-CoA thioesterase-like C-terminal" evidence="4">
    <location>
        <begin position="264"/>
        <end position="354"/>
    </location>
</feature>
<dbReference type="CDD" id="cd03444">
    <property type="entry name" value="Thioesterase_II_repeat1"/>
    <property type="match status" value="1"/>
</dbReference>
<dbReference type="InterPro" id="IPR049450">
    <property type="entry name" value="ACOT8-like_C"/>
</dbReference>
<evidence type="ECO:0008006" key="7">
    <source>
        <dbReference type="Google" id="ProtNLM"/>
    </source>
</evidence>
<dbReference type="Pfam" id="PF20789">
    <property type="entry name" value="4HBT_3C"/>
    <property type="match status" value="1"/>
</dbReference>
<evidence type="ECO:0000259" key="3">
    <source>
        <dbReference type="Pfam" id="PF13622"/>
    </source>
</evidence>
<dbReference type="PANTHER" id="PTHR11066:SF35">
    <property type="entry name" value="ACYL-COA THIOESTERASE II"/>
    <property type="match status" value="1"/>
</dbReference>
<organism evidence="5 6">
    <name type="scientific">Malassezia furfur</name>
    <name type="common">Pityriasis versicolor infection agent</name>
    <name type="synonym">Pityrosporum furfur</name>
    <dbReference type="NCBI Taxonomy" id="55194"/>
    <lineage>
        <taxon>Eukaryota</taxon>
        <taxon>Fungi</taxon>
        <taxon>Dikarya</taxon>
        <taxon>Basidiomycota</taxon>
        <taxon>Ustilaginomycotina</taxon>
        <taxon>Malasseziomycetes</taxon>
        <taxon>Malasseziales</taxon>
        <taxon>Malasseziaceae</taxon>
        <taxon>Malassezia</taxon>
    </lineage>
</organism>
<name>A0ABY8ET66_MALFU</name>
<protein>
    <recommendedName>
        <fullName evidence="7">Acyl-CoA thioesterase II</fullName>
    </recommendedName>
</protein>
<feature type="domain" description="Acyl-CoA thioesterase-like N-terminal HotDog" evidence="3">
    <location>
        <begin position="29"/>
        <end position="111"/>
    </location>
</feature>
<keyword evidence="2" id="KW-0378">Hydrolase</keyword>
<proteinExistence type="inferred from homology"/>